<evidence type="ECO:0000259" key="13">
    <source>
        <dbReference type="PROSITE" id="PS50109"/>
    </source>
</evidence>
<dbReference type="GO" id="GO:0005886">
    <property type="term" value="C:plasma membrane"/>
    <property type="evidence" value="ECO:0007669"/>
    <property type="project" value="TreeGrafter"/>
</dbReference>
<evidence type="ECO:0000256" key="11">
    <source>
        <dbReference type="ARBA" id="ARBA00023306"/>
    </source>
</evidence>
<dbReference type="SUPFAM" id="SSF55781">
    <property type="entry name" value="GAF domain-like"/>
    <property type="match status" value="1"/>
</dbReference>
<dbReference type="InterPro" id="IPR043128">
    <property type="entry name" value="Rev_trsase/Diguanyl_cyclase"/>
</dbReference>
<evidence type="ECO:0000256" key="7">
    <source>
        <dbReference type="ARBA" id="ARBA00022777"/>
    </source>
</evidence>
<dbReference type="InterPro" id="IPR029016">
    <property type="entry name" value="GAF-like_dom_sf"/>
</dbReference>
<dbReference type="FunFam" id="3.30.565.10:FF:000010">
    <property type="entry name" value="Sensor histidine kinase RcsC"/>
    <property type="match status" value="1"/>
</dbReference>
<dbReference type="Gene3D" id="3.30.565.10">
    <property type="entry name" value="Histidine kinase-like ATPase, C-terminal domain"/>
    <property type="match status" value="1"/>
</dbReference>
<keyword evidence="5" id="KW-0808">Transferase</keyword>
<dbReference type="InterPro" id="IPR003661">
    <property type="entry name" value="HisK_dim/P_dom"/>
</dbReference>
<dbReference type="Pfam" id="PF00512">
    <property type="entry name" value="HisKA"/>
    <property type="match status" value="1"/>
</dbReference>
<dbReference type="FunFam" id="1.10.287.130:FF:000038">
    <property type="entry name" value="Sensory transduction histidine kinase"/>
    <property type="match status" value="1"/>
</dbReference>
<evidence type="ECO:0000256" key="3">
    <source>
        <dbReference type="ARBA" id="ARBA00012438"/>
    </source>
</evidence>
<keyword evidence="6" id="KW-0547">Nucleotide-binding</keyword>
<evidence type="ECO:0000259" key="14">
    <source>
        <dbReference type="PROSITE" id="PS50110"/>
    </source>
</evidence>
<evidence type="ECO:0000256" key="9">
    <source>
        <dbReference type="ARBA" id="ARBA00023012"/>
    </source>
</evidence>
<keyword evidence="12" id="KW-0175">Coiled coil</keyword>
<dbReference type="SUPFAM" id="SSF55073">
    <property type="entry name" value="Nucleotide cyclase"/>
    <property type="match status" value="1"/>
</dbReference>
<dbReference type="SMART" id="SM00065">
    <property type="entry name" value="GAF"/>
    <property type="match status" value="1"/>
</dbReference>
<name>A0A5J4L0G5_9ZZZZ</name>
<dbReference type="InterPro" id="IPR004358">
    <property type="entry name" value="Sig_transdc_His_kin-like_C"/>
</dbReference>
<dbReference type="PANTHER" id="PTHR43047">
    <property type="entry name" value="TWO-COMPONENT HISTIDINE PROTEIN KINASE"/>
    <property type="match status" value="1"/>
</dbReference>
<dbReference type="Pfam" id="PF02518">
    <property type="entry name" value="HATPase_c"/>
    <property type="match status" value="1"/>
</dbReference>
<keyword evidence="10" id="KW-0472">Membrane</keyword>
<dbReference type="Pfam" id="PF13426">
    <property type="entry name" value="PAS_9"/>
    <property type="match status" value="1"/>
</dbReference>
<dbReference type="EMBL" id="BLAB01000001">
    <property type="protein sequence ID" value="GER93243.1"/>
    <property type="molecule type" value="Genomic_DNA"/>
</dbReference>
<dbReference type="InterPro" id="IPR011006">
    <property type="entry name" value="CheY-like_superfamily"/>
</dbReference>
<dbReference type="Gene3D" id="3.30.70.270">
    <property type="match status" value="1"/>
</dbReference>
<evidence type="ECO:0000256" key="4">
    <source>
        <dbReference type="ARBA" id="ARBA00022553"/>
    </source>
</evidence>
<dbReference type="CDD" id="cd00130">
    <property type="entry name" value="PAS"/>
    <property type="match status" value="1"/>
</dbReference>
<dbReference type="GO" id="GO:0005524">
    <property type="term" value="F:ATP binding"/>
    <property type="evidence" value="ECO:0007669"/>
    <property type="project" value="UniProtKB-KW"/>
</dbReference>
<dbReference type="InterPro" id="IPR000700">
    <property type="entry name" value="PAS-assoc_C"/>
</dbReference>
<dbReference type="InterPro" id="IPR000014">
    <property type="entry name" value="PAS"/>
</dbReference>
<evidence type="ECO:0000313" key="18">
    <source>
        <dbReference type="EMBL" id="GER93243.1"/>
    </source>
</evidence>
<dbReference type="PROSITE" id="PS50112">
    <property type="entry name" value="PAS"/>
    <property type="match status" value="1"/>
</dbReference>
<dbReference type="InterPro" id="IPR003018">
    <property type="entry name" value="GAF"/>
</dbReference>
<feature type="coiled-coil region" evidence="12">
    <location>
        <begin position="404"/>
        <end position="456"/>
    </location>
</feature>
<keyword evidence="9" id="KW-0902">Two-component regulatory system</keyword>
<feature type="domain" description="PAC" evidence="16">
    <location>
        <begin position="361"/>
        <end position="413"/>
    </location>
</feature>
<dbReference type="NCBIfam" id="TIGR00229">
    <property type="entry name" value="sensory_box"/>
    <property type="match status" value="1"/>
</dbReference>
<dbReference type="SMART" id="SM00388">
    <property type="entry name" value="HisKA"/>
    <property type="match status" value="1"/>
</dbReference>
<feature type="domain" description="GGDEF" evidence="17">
    <location>
        <begin position="1007"/>
        <end position="1142"/>
    </location>
</feature>
<dbReference type="SMART" id="SM00448">
    <property type="entry name" value="REC"/>
    <property type="match status" value="2"/>
</dbReference>
<dbReference type="Pfam" id="PF00072">
    <property type="entry name" value="Response_reg"/>
    <property type="match status" value="2"/>
</dbReference>
<evidence type="ECO:0000256" key="6">
    <source>
        <dbReference type="ARBA" id="ARBA00022741"/>
    </source>
</evidence>
<dbReference type="InterPro" id="IPR036291">
    <property type="entry name" value="NAD(P)-bd_dom_sf"/>
</dbReference>
<dbReference type="SUPFAM" id="SSF51735">
    <property type="entry name" value="NAD(P)-binding Rossmann-fold domains"/>
    <property type="match status" value="1"/>
</dbReference>
<dbReference type="SUPFAM" id="SSF55874">
    <property type="entry name" value="ATPase domain of HSP90 chaperone/DNA topoisomerase II/histidine kinase"/>
    <property type="match status" value="1"/>
</dbReference>
<dbReference type="CDD" id="cd17574">
    <property type="entry name" value="REC_OmpR"/>
    <property type="match status" value="1"/>
</dbReference>
<feature type="domain" description="Response regulatory" evidence="14">
    <location>
        <begin position="728"/>
        <end position="841"/>
    </location>
</feature>
<dbReference type="GO" id="GO:0009927">
    <property type="term" value="F:histidine phosphotransfer kinase activity"/>
    <property type="evidence" value="ECO:0007669"/>
    <property type="project" value="TreeGrafter"/>
</dbReference>
<dbReference type="InterPro" id="IPR005467">
    <property type="entry name" value="His_kinase_dom"/>
</dbReference>
<dbReference type="InterPro" id="IPR003594">
    <property type="entry name" value="HATPase_dom"/>
</dbReference>
<dbReference type="GO" id="GO:0000155">
    <property type="term" value="F:phosphorelay sensor kinase activity"/>
    <property type="evidence" value="ECO:0007669"/>
    <property type="project" value="InterPro"/>
</dbReference>
<dbReference type="InterPro" id="IPR035965">
    <property type="entry name" value="PAS-like_dom_sf"/>
</dbReference>
<dbReference type="Pfam" id="PF13185">
    <property type="entry name" value="GAF_2"/>
    <property type="match status" value="1"/>
</dbReference>
<evidence type="ECO:0000259" key="17">
    <source>
        <dbReference type="PROSITE" id="PS50887"/>
    </source>
</evidence>
<gene>
    <name evidence="18" type="ORF">A45J_0979</name>
</gene>
<dbReference type="AlphaFoldDB" id="A0A5J4L0G5"/>
<dbReference type="InterPro" id="IPR036890">
    <property type="entry name" value="HATPase_C_sf"/>
</dbReference>
<dbReference type="PANTHER" id="PTHR43047:SF72">
    <property type="entry name" value="OSMOSENSING HISTIDINE PROTEIN KINASE SLN1"/>
    <property type="match status" value="1"/>
</dbReference>
<feature type="domain" description="Response regulatory" evidence="14">
    <location>
        <begin position="852"/>
        <end position="969"/>
    </location>
</feature>
<proteinExistence type="predicted"/>
<keyword evidence="11" id="KW-0131">Cell cycle</keyword>
<dbReference type="SMART" id="SM00086">
    <property type="entry name" value="PAC"/>
    <property type="match status" value="1"/>
</dbReference>
<dbReference type="CDD" id="cd00082">
    <property type="entry name" value="HisKA"/>
    <property type="match status" value="1"/>
</dbReference>
<sequence length="1143" mass="128517">MHGFMGSIALIGAGKGGSAILSVLLKEPNINVVGIADINPDAPGLNIARQANIFITNDFKELAAKKPDIIINVTGIKSITTEILKILRRKSPHTEVIDGQSARFIWDLLEKRRQSKEDLKALLNETKDLYRIGVALTSADKLEEVLDTLLIEALRTVNAPAGSVALYDEKSDTLTLKAVHGFSHDFSHVVQWKRRDGGMTDHVLSKRIPTVISDIETYPFVDNRNIIKEGIKSIVAVPLFANDHIIGILYIDDFKPRNWMQREIEFITLLGIQAAYAIEKFRLIETISKTQNYLKNVLDNSADIIVTTDTEGRIVEFNRGASRILGYSKDEIIGTKAEKLWVQPEQRHDILKVLEKEGYVSNYETQLITKDGQIIDVSLTLSYIISSQKGILGTVGISKDITEKKKLERAIEERNLELRELNEKLEAKVIERTKELEKANRELERSNRLKSQFIATMSHELRTPLNSILGFSELLMDEIFGPLTEKQKKYANNIYNSGSHLLQLINNILDIAKIESGKMELHYEAFSVRHAISEVETVIKPLSEKKKQNLVVVIGNKVSIIKADKVKFKQILYNLLSNAVKFTPEGGDIFLEAELLDSDNISYFIKNSDICPNDANCLKISVTDTGIGIKKEDHEKIFSEFEQVDSSFSRRYEGTGLGLALTKKLVELHGGEISVESEEGKGSKFTVILPLFDVTTIEKELKHREPELIEEPVYDVDISKNRRGDAPLILVVEDDPSTSELLTLYLAQGGYRVAHAYNGDMAISRIKELKPFAVLLDVMLPGKDGWEILQEMKSDPEMKDIPVIISSVIDNRELGFALGAADYLVKPLDRITLLKKLEELSFATKKGRKPVNILCIDDHNDVLELLTAILEPQGYNVITANSGRQGIEKAVAYKPDLVILDLMMPEIDGFEVAQILKSNPATMDIPILILTAKDLTVDDRLRLAGKIENCIQKSHFTKEDLLMHIRDLEVTYPARAGLLDEVSGLFDHCYFQIRLAQEVSRAGRYKSTFTLLMLDLDNFTEYIKAHGIHRANIVIRKIAEFLRRSLRGSDTVVRYGIDEFGIILSSTLKAYAEAVAKRFLSFIESYPFYGEEIMPQGKITATVSVINYPQDASSPEELVFKAHQMLRKAKETGGQKVVVYDYQ</sequence>
<dbReference type="Gene3D" id="3.40.50.2300">
    <property type="match status" value="2"/>
</dbReference>
<dbReference type="Pfam" id="PF00990">
    <property type="entry name" value="GGDEF"/>
    <property type="match status" value="1"/>
</dbReference>
<comment type="subcellular location">
    <subcellularLocation>
        <location evidence="2">Membrane</location>
    </subcellularLocation>
</comment>
<dbReference type="EC" id="2.7.13.3" evidence="3"/>
<dbReference type="InterPro" id="IPR001789">
    <property type="entry name" value="Sig_transdc_resp-reg_receiver"/>
</dbReference>
<dbReference type="CDD" id="cd01949">
    <property type="entry name" value="GGDEF"/>
    <property type="match status" value="1"/>
</dbReference>
<evidence type="ECO:0000259" key="15">
    <source>
        <dbReference type="PROSITE" id="PS50112"/>
    </source>
</evidence>
<reference evidence="18" key="1">
    <citation type="submission" date="2019-10" db="EMBL/GenBank/DDBJ databases">
        <title>Metagenomic sequencing of thiosulfate-disproportionating enrichment culture.</title>
        <authorList>
            <person name="Umezawa K."/>
            <person name="Kojima H."/>
            <person name="Fukui M."/>
        </authorList>
    </citation>
    <scope>NUCLEOTIDE SEQUENCE</scope>
    <source>
        <strain evidence="18">45J</strain>
    </source>
</reference>
<evidence type="ECO:0000256" key="8">
    <source>
        <dbReference type="ARBA" id="ARBA00022840"/>
    </source>
</evidence>
<dbReference type="SMART" id="SM00267">
    <property type="entry name" value="GGDEF"/>
    <property type="match status" value="1"/>
</dbReference>
<protein>
    <recommendedName>
        <fullName evidence="3">histidine kinase</fullName>
        <ecNumber evidence="3">2.7.13.3</ecNumber>
    </recommendedName>
</protein>
<dbReference type="InterPro" id="IPR001610">
    <property type="entry name" value="PAC"/>
</dbReference>
<keyword evidence="8" id="KW-0067">ATP-binding</keyword>
<dbReference type="Gene3D" id="1.10.287.130">
    <property type="match status" value="1"/>
</dbReference>
<evidence type="ECO:0000256" key="2">
    <source>
        <dbReference type="ARBA" id="ARBA00004370"/>
    </source>
</evidence>
<dbReference type="CDD" id="cd16922">
    <property type="entry name" value="HATPase_EvgS-ArcB-TorS-like"/>
    <property type="match status" value="1"/>
</dbReference>
<dbReference type="Gene3D" id="3.30.450.40">
    <property type="match status" value="1"/>
</dbReference>
<evidence type="ECO:0000256" key="10">
    <source>
        <dbReference type="ARBA" id="ARBA00023136"/>
    </source>
</evidence>
<evidence type="ECO:0000256" key="5">
    <source>
        <dbReference type="ARBA" id="ARBA00022679"/>
    </source>
</evidence>
<keyword evidence="7" id="KW-0418">Kinase</keyword>
<dbReference type="InterPro" id="IPR036097">
    <property type="entry name" value="HisK_dim/P_sf"/>
</dbReference>
<dbReference type="SUPFAM" id="SSF47384">
    <property type="entry name" value="Homodimeric domain of signal transducing histidine kinase"/>
    <property type="match status" value="1"/>
</dbReference>
<keyword evidence="4" id="KW-0597">Phosphoprotein</keyword>
<dbReference type="SMART" id="SM00387">
    <property type="entry name" value="HATPase_c"/>
    <property type="match status" value="1"/>
</dbReference>
<dbReference type="InterPro" id="IPR029787">
    <property type="entry name" value="Nucleotide_cyclase"/>
</dbReference>
<dbReference type="SUPFAM" id="SSF52172">
    <property type="entry name" value="CheY-like"/>
    <property type="match status" value="2"/>
</dbReference>
<dbReference type="SUPFAM" id="SSF55785">
    <property type="entry name" value="PYP-like sensor domain (PAS domain)"/>
    <property type="match status" value="1"/>
</dbReference>
<dbReference type="Gene3D" id="3.30.450.20">
    <property type="entry name" value="PAS domain"/>
    <property type="match status" value="1"/>
</dbReference>
<dbReference type="PROSITE" id="PS50109">
    <property type="entry name" value="HIS_KIN"/>
    <property type="match status" value="1"/>
</dbReference>
<feature type="domain" description="Histidine kinase" evidence="13">
    <location>
        <begin position="456"/>
        <end position="693"/>
    </location>
</feature>
<dbReference type="InterPro" id="IPR000160">
    <property type="entry name" value="GGDEF_dom"/>
</dbReference>
<accession>A0A5J4L0G5</accession>
<dbReference type="NCBIfam" id="TIGR00254">
    <property type="entry name" value="GGDEF"/>
    <property type="match status" value="1"/>
</dbReference>
<evidence type="ECO:0000259" key="16">
    <source>
        <dbReference type="PROSITE" id="PS50113"/>
    </source>
</evidence>
<feature type="domain" description="PAS" evidence="15">
    <location>
        <begin position="290"/>
        <end position="356"/>
    </location>
</feature>
<evidence type="ECO:0000256" key="12">
    <source>
        <dbReference type="SAM" id="Coils"/>
    </source>
</evidence>
<dbReference type="Gene3D" id="3.40.50.720">
    <property type="entry name" value="NAD(P)-binding Rossmann-like Domain"/>
    <property type="match status" value="1"/>
</dbReference>
<organism evidence="18">
    <name type="scientific">hot springs metagenome</name>
    <dbReference type="NCBI Taxonomy" id="433727"/>
    <lineage>
        <taxon>unclassified sequences</taxon>
        <taxon>metagenomes</taxon>
        <taxon>ecological metagenomes</taxon>
    </lineage>
</organism>
<dbReference type="PRINTS" id="PR00344">
    <property type="entry name" value="BCTRLSENSOR"/>
</dbReference>
<comment type="catalytic activity">
    <reaction evidence="1">
        <text>ATP + protein L-histidine = ADP + protein N-phospho-L-histidine.</text>
        <dbReference type="EC" id="2.7.13.3"/>
    </reaction>
</comment>
<dbReference type="PROSITE" id="PS50887">
    <property type="entry name" value="GGDEF"/>
    <property type="match status" value="1"/>
</dbReference>
<comment type="caution">
    <text evidence="18">The sequence shown here is derived from an EMBL/GenBank/DDBJ whole genome shotgun (WGS) entry which is preliminary data.</text>
</comment>
<evidence type="ECO:0000256" key="1">
    <source>
        <dbReference type="ARBA" id="ARBA00000085"/>
    </source>
</evidence>
<dbReference type="PROSITE" id="PS50113">
    <property type="entry name" value="PAC"/>
    <property type="match status" value="1"/>
</dbReference>
<dbReference type="SMART" id="SM00091">
    <property type="entry name" value="PAS"/>
    <property type="match status" value="1"/>
</dbReference>
<dbReference type="PROSITE" id="PS50110">
    <property type="entry name" value="RESPONSE_REGULATORY"/>
    <property type="match status" value="2"/>
</dbReference>